<keyword evidence="2" id="KW-0804">Transcription</keyword>
<dbReference type="Pfam" id="PF04967">
    <property type="entry name" value="HTH_10"/>
    <property type="match status" value="1"/>
</dbReference>
<sequence length="215" mass="24124">MPTEQFALETLFDRHPGVDVDVLRTAGHGWGTPTALLWFGDAGDVEETLHDDSSVETATLLTESNGKRLYRIEWETSVRETLETLLGGSTLLGASADDGHWQFRVLFPRHDQLAAAHDRWEADELAVTVERITELDETFGRGEFALTDEQKEAFVVAHRRGYFKVPRDVTLTELADEIGITQQALSERLRRAHNSLAESTLHLTELTEDEVEPLG</sequence>
<feature type="domain" description="Bacterioopsin transcriptional activator GAF and HTH associated" evidence="4">
    <location>
        <begin position="41"/>
        <end position="136"/>
    </location>
</feature>
<dbReference type="OrthoDB" id="27447at2157"/>
<comment type="caution">
    <text evidence="5">The sequence shown here is derived from an EMBL/GenBank/DDBJ whole genome shotgun (WGS) entry which is preliminary data.</text>
</comment>
<evidence type="ECO:0000256" key="1">
    <source>
        <dbReference type="ARBA" id="ARBA00023015"/>
    </source>
</evidence>
<evidence type="ECO:0000313" key="5">
    <source>
        <dbReference type="EMBL" id="KTG10465.1"/>
    </source>
</evidence>
<name>A0A0W1RAT2_9EURY</name>
<protein>
    <submittedName>
        <fullName evidence="5">Uncharacterized protein</fullName>
    </submittedName>
</protein>
<dbReference type="STRING" id="1514971.AUR64_12955"/>
<gene>
    <name evidence="5" type="ORF">AUR64_12955</name>
</gene>
<dbReference type="Proteomes" id="UP000054387">
    <property type="component" value="Unassembled WGS sequence"/>
</dbReference>
<dbReference type="AlphaFoldDB" id="A0A0W1RAT2"/>
<keyword evidence="1" id="KW-0805">Transcription regulation</keyword>
<reference evidence="5 6" key="1">
    <citation type="submission" date="2015-12" db="EMBL/GenBank/DDBJ databases">
        <title>Haloprofundus marisrubri gen. nov., sp. nov., an extremely halophilic archaeon isolated from the Discovery deep brine-seawater interface in the Red Sea.</title>
        <authorList>
            <person name="Zhang G."/>
            <person name="Stingl U."/>
            <person name="Rashid M."/>
        </authorList>
    </citation>
    <scope>NUCLEOTIDE SEQUENCE [LARGE SCALE GENOMIC DNA]</scope>
    <source>
        <strain evidence="5 6">SB9</strain>
    </source>
</reference>
<dbReference type="InterPro" id="IPR031803">
    <property type="entry name" value="BAT_GAF/HTH-assoc"/>
</dbReference>
<dbReference type="PANTHER" id="PTHR34236">
    <property type="entry name" value="DIMETHYL SULFOXIDE REDUCTASE TRANSCRIPTIONAL ACTIVATOR"/>
    <property type="match status" value="1"/>
</dbReference>
<evidence type="ECO:0000259" key="3">
    <source>
        <dbReference type="Pfam" id="PF04967"/>
    </source>
</evidence>
<keyword evidence="6" id="KW-1185">Reference proteome</keyword>
<dbReference type="InterPro" id="IPR013324">
    <property type="entry name" value="RNA_pol_sigma_r3/r4-like"/>
</dbReference>
<organism evidence="5 6">
    <name type="scientific">Haloprofundus marisrubri</name>
    <dbReference type="NCBI Taxonomy" id="1514971"/>
    <lineage>
        <taxon>Archaea</taxon>
        <taxon>Methanobacteriati</taxon>
        <taxon>Methanobacteriota</taxon>
        <taxon>Stenosarchaea group</taxon>
        <taxon>Halobacteria</taxon>
        <taxon>Halobacteriales</taxon>
        <taxon>Haloferacaceae</taxon>
        <taxon>Haloprofundus</taxon>
    </lineage>
</organism>
<dbReference type="RefSeq" id="WP_058581818.1">
    <property type="nucleotide sequence ID" value="NZ_LOPU01000018.1"/>
</dbReference>
<dbReference type="SUPFAM" id="SSF88659">
    <property type="entry name" value="Sigma3 and sigma4 domains of RNA polymerase sigma factors"/>
    <property type="match status" value="1"/>
</dbReference>
<evidence type="ECO:0000259" key="4">
    <source>
        <dbReference type="Pfam" id="PF15915"/>
    </source>
</evidence>
<dbReference type="PANTHER" id="PTHR34236:SF1">
    <property type="entry name" value="DIMETHYL SULFOXIDE REDUCTASE TRANSCRIPTIONAL ACTIVATOR"/>
    <property type="match status" value="1"/>
</dbReference>
<dbReference type="InterPro" id="IPR007050">
    <property type="entry name" value="HTH_bacterioopsin"/>
</dbReference>
<accession>A0A0W1RAT2</accession>
<proteinExistence type="predicted"/>
<dbReference type="EMBL" id="LOPU01000018">
    <property type="protein sequence ID" value="KTG10465.1"/>
    <property type="molecule type" value="Genomic_DNA"/>
</dbReference>
<feature type="domain" description="HTH bat-type" evidence="3">
    <location>
        <begin position="146"/>
        <end position="197"/>
    </location>
</feature>
<evidence type="ECO:0000256" key="2">
    <source>
        <dbReference type="ARBA" id="ARBA00023163"/>
    </source>
</evidence>
<evidence type="ECO:0000313" key="6">
    <source>
        <dbReference type="Proteomes" id="UP000054387"/>
    </source>
</evidence>
<dbReference type="Pfam" id="PF15915">
    <property type="entry name" value="BAT"/>
    <property type="match status" value="1"/>
</dbReference>